<dbReference type="GO" id="GO:0016829">
    <property type="term" value="F:lyase activity"/>
    <property type="evidence" value="ECO:0007669"/>
    <property type="project" value="UniProtKB-KW"/>
</dbReference>
<evidence type="ECO:0000313" key="1">
    <source>
        <dbReference type="EMBL" id="MFC7097749.1"/>
    </source>
</evidence>
<dbReference type="EMBL" id="JBHTAG010000003">
    <property type="protein sequence ID" value="MFC7097749.1"/>
    <property type="molecule type" value="Genomic_DNA"/>
</dbReference>
<name>A0ABD5WW28_9EURY</name>
<dbReference type="PANTHER" id="PTHR42905">
    <property type="entry name" value="PHOSPHOENOLPYRUVATE CARBOXYLASE"/>
    <property type="match status" value="1"/>
</dbReference>
<evidence type="ECO:0000313" key="2">
    <source>
        <dbReference type="Proteomes" id="UP001596388"/>
    </source>
</evidence>
<keyword evidence="2" id="KW-1185">Reference proteome</keyword>
<comment type="caution">
    <text evidence="1">The sequence shown here is derived from an EMBL/GenBank/DDBJ whole genome shotgun (WGS) entry which is preliminary data.</text>
</comment>
<accession>A0ABD5WW28</accession>
<dbReference type="SUPFAM" id="SSF51621">
    <property type="entry name" value="Phosphoenolpyruvate/pyruvate domain"/>
    <property type="match status" value="1"/>
</dbReference>
<dbReference type="InterPro" id="IPR015813">
    <property type="entry name" value="Pyrv/PenolPyrv_kinase-like_dom"/>
</dbReference>
<dbReference type="AlphaFoldDB" id="A0ABD5WW28"/>
<dbReference type="CDD" id="cd00377">
    <property type="entry name" value="ICL_PEPM"/>
    <property type="match status" value="1"/>
</dbReference>
<organism evidence="1 2">
    <name type="scientific">Halobaculum marinum</name>
    <dbReference type="NCBI Taxonomy" id="3031996"/>
    <lineage>
        <taxon>Archaea</taxon>
        <taxon>Methanobacteriati</taxon>
        <taxon>Methanobacteriota</taxon>
        <taxon>Stenosarchaea group</taxon>
        <taxon>Halobacteria</taxon>
        <taxon>Halobacteriales</taxon>
        <taxon>Haloferacaceae</taxon>
        <taxon>Halobaculum</taxon>
    </lineage>
</organism>
<proteinExistence type="predicted"/>
<gene>
    <name evidence="1" type="ORF">ACFQKD_10570</name>
</gene>
<dbReference type="Gene3D" id="3.20.20.60">
    <property type="entry name" value="Phosphoenolpyruvate-binding domains"/>
    <property type="match status" value="1"/>
</dbReference>
<dbReference type="PANTHER" id="PTHR42905:SF16">
    <property type="entry name" value="CARBOXYPHOSPHONOENOLPYRUVATE PHOSPHONOMUTASE-LIKE PROTEIN (AFU_ORTHOLOGUE AFUA_5G07230)"/>
    <property type="match status" value="1"/>
</dbReference>
<sequence length="285" mass="29169">MDHATQRERAASLLALHTAAGPLVLPNAWDAGSAVVFADAGFDAIGTTSAGIAAAQGVPDGEQLSREEMLAVVERIAGAVDLPVTADIEAGYGDTPEEVFDTVAATVEAGAVGVNLEDGTGDPDRPLADVADHVAVIRAARDAADEADVPVVVNGRTDVFWLGVGEEADRLDHAVERANAYADAGADCLFVPGVTDTETIGALVDRLDAPLNVLGGPGAPPIATMADLGVARVSVGSVPMRATLGLLREIAVELREEGTYEAMADGVPYGELKELLAAAAERRDG</sequence>
<reference evidence="1 2" key="1">
    <citation type="journal article" date="2019" name="Int. J. Syst. Evol. Microbiol.">
        <title>The Global Catalogue of Microorganisms (GCM) 10K type strain sequencing project: providing services to taxonomists for standard genome sequencing and annotation.</title>
        <authorList>
            <consortium name="The Broad Institute Genomics Platform"/>
            <consortium name="The Broad Institute Genome Sequencing Center for Infectious Disease"/>
            <person name="Wu L."/>
            <person name="Ma J."/>
        </authorList>
    </citation>
    <scope>NUCLEOTIDE SEQUENCE [LARGE SCALE GENOMIC DNA]</scope>
    <source>
        <strain evidence="1 2">DT55</strain>
    </source>
</reference>
<keyword evidence="1" id="KW-0456">Lyase</keyword>
<dbReference type="InterPro" id="IPR039556">
    <property type="entry name" value="ICL/PEPM"/>
</dbReference>
<dbReference type="InterPro" id="IPR040442">
    <property type="entry name" value="Pyrv_kinase-like_dom_sf"/>
</dbReference>
<dbReference type="RefSeq" id="WP_276237757.1">
    <property type="nucleotide sequence ID" value="NZ_CP119989.1"/>
</dbReference>
<dbReference type="Proteomes" id="UP001596388">
    <property type="component" value="Unassembled WGS sequence"/>
</dbReference>
<protein>
    <submittedName>
        <fullName evidence="1">Isocitrate lyase/phosphoenolpyruvate mutase family protein</fullName>
    </submittedName>
</protein>
<dbReference type="Pfam" id="PF13714">
    <property type="entry name" value="PEP_mutase"/>
    <property type="match status" value="1"/>
</dbReference>
<dbReference type="GeneID" id="79271341"/>